<sequence length="251" mass="29562">MLFFLYLCLKELYSYIEEFIPISDVGKLENMSVFEISQDYNYSKLLLISDFHLGKHFYPNKSISLLSKQIYKLYCFEKASMILILGDSIDSSYSEQLELHYFLAQNIDNISSSIFIIGGNHDREIVKNISSNQSYSNQFQHIKYIANPIILLDTNVKKYFFAHDLLYNYKIRGKSIPSFIHYLKKKSIFSNFFETNDSLIIGHTHEQYANEERGEYCIGQFSIDSLKFDYAIIETSPNHTCIQLKHWKYEK</sequence>
<evidence type="ECO:0000313" key="2">
    <source>
        <dbReference type="EMBL" id="KAK8889523.1"/>
    </source>
</evidence>
<dbReference type="Proteomes" id="UP001470230">
    <property type="component" value="Unassembled WGS sequence"/>
</dbReference>
<comment type="caution">
    <text evidence="2">The sequence shown here is derived from an EMBL/GenBank/DDBJ whole genome shotgun (WGS) entry which is preliminary data.</text>
</comment>
<accession>A0ABR2KEG2</accession>
<protein>
    <recommendedName>
        <fullName evidence="1">Calcineurin-like phosphoesterase domain-containing protein</fullName>
    </recommendedName>
</protein>
<proteinExistence type="predicted"/>
<gene>
    <name evidence="2" type="ORF">M9Y10_034272</name>
</gene>
<evidence type="ECO:0000313" key="3">
    <source>
        <dbReference type="Proteomes" id="UP001470230"/>
    </source>
</evidence>
<name>A0ABR2KEG2_9EUKA</name>
<dbReference type="InterPro" id="IPR029052">
    <property type="entry name" value="Metallo-depent_PP-like"/>
</dbReference>
<dbReference type="Pfam" id="PF00149">
    <property type="entry name" value="Metallophos"/>
    <property type="match status" value="1"/>
</dbReference>
<dbReference type="Gene3D" id="3.60.21.10">
    <property type="match status" value="1"/>
</dbReference>
<reference evidence="2 3" key="1">
    <citation type="submission" date="2024-04" db="EMBL/GenBank/DDBJ databases">
        <title>Tritrichomonas musculus Genome.</title>
        <authorList>
            <person name="Alves-Ferreira E."/>
            <person name="Grigg M."/>
            <person name="Lorenzi H."/>
            <person name="Galac M."/>
        </authorList>
    </citation>
    <scope>NUCLEOTIDE SEQUENCE [LARGE SCALE GENOMIC DNA]</scope>
    <source>
        <strain evidence="2 3">EAF2021</strain>
    </source>
</reference>
<dbReference type="InterPro" id="IPR004843">
    <property type="entry name" value="Calcineurin-like_PHP"/>
</dbReference>
<feature type="domain" description="Calcineurin-like phosphoesterase" evidence="1">
    <location>
        <begin position="44"/>
        <end position="231"/>
    </location>
</feature>
<dbReference type="SUPFAM" id="SSF56300">
    <property type="entry name" value="Metallo-dependent phosphatases"/>
    <property type="match status" value="1"/>
</dbReference>
<keyword evidence="3" id="KW-1185">Reference proteome</keyword>
<dbReference type="EMBL" id="JAPFFF010000005">
    <property type="protein sequence ID" value="KAK8889523.1"/>
    <property type="molecule type" value="Genomic_DNA"/>
</dbReference>
<organism evidence="2 3">
    <name type="scientific">Tritrichomonas musculus</name>
    <dbReference type="NCBI Taxonomy" id="1915356"/>
    <lineage>
        <taxon>Eukaryota</taxon>
        <taxon>Metamonada</taxon>
        <taxon>Parabasalia</taxon>
        <taxon>Tritrichomonadida</taxon>
        <taxon>Tritrichomonadidae</taxon>
        <taxon>Tritrichomonas</taxon>
    </lineage>
</organism>
<evidence type="ECO:0000259" key="1">
    <source>
        <dbReference type="Pfam" id="PF00149"/>
    </source>
</evidence>